<evidence type="ECO:0000313" key="2">
    <source>
        <dbReference type="Proteomes" id="UP000326565"/>
    </source>
</evidence>
<name>A0A5N5XB10_9EURO</name>
<dbReference type="AlphaFoldDB" id="A0A5N5XB10"/>
<gene>
    <name evidence="1" type="ORF">BDV29DRAFT_153866</name>
</gene>
<dbReference type="InterPro" id="IPR011042">
    <property type="entry name" value="6-blade_b-propeller_TolB-like"/>
</dbReference>
<dbReference type="Gene3D" id="2.120.10.30">
    <property type="entry name" value="TolB, C-terminal domain"/>
    <property type="match status" value="1"/>
</dbReference>
<keyword evidence="2" id="KW-1185">Reference proteome</keyword>
<evidence type="ECO:0000313" key="1">
    <source>
        <dbReference type="EMBL" id="KAB8077315.1"/>
    </source>
</evidence>
<dbReference type="Proteomes" id="UP000326565">
    <property type="component" value="Unassembled WGS sequence"/>
</dbReference>
<accession>A0A5N5XB10</accession>
<dbReference type="OrthoDB" id="9977941at2759"/>
<dbReference type="EMBL" id="ML732170">
    <property type="protein sequence ID" value="KAB8077315.1"/>
    <property type="molecule type" value="Genomic_DNA"/>
</dbReference>
<reference evidence="1 2" key="1">
    <citation type="submission" date="2019-04" db="EMBL/GenBank/DDBJ databases">
        <title>Friends and foes A comparative genomics study of 23 Aspergillus species from section Flavi.</title>
        <authorList>
            <consortium name="DOE Joint Genome Institute"/>
            <person name="Kjaerbolling I."/>
            <person name="Vesth T."/>
            <person name="Frisvad J.C."/>
            <person name="Nybo J.L."/>
            <person name="Theobald S."/>
            <person name="Kildgaard S."/>
            <person name="Isbrandt T."/>
            <person name="Kuo A."/>
            <person name="Sato A."/>
            <person name="Lyhne E.K."/>
            <person name="Kogle M.E."/>
            <person name="Wiebenga A."/>
            <person name="Kun R.S."/>
            <person name="Lubbers R.J."/>
            <person name="Makela M.R."/>
            <person name="Barry K."/>
            <person name="Chovatia M."/>
            <person name="Clum A."/>
            <person name="Daum C."/>
            <person name="Haridas S."/>
            <person name="He G."/>
            <person name="LaButti K."/>
            <person name="Lipzen A."/>
            <person name="Mondo S."/>
            <person name="Riley R."/>
            <person name="Salamov A."/>
            <person name="Simmons B.A."/>
            <person name="Magnuson J.K."/>
            <person name="Henrissat B."/>
            <person name="Mortensen U.H."/>
            <person name="Larsen T.O."/>
            <person name="Devries R.P."/>
            <person name="Grigoriev I.V."/>
            <person name="Machida M."/>
            <person name="Baker S.E."/>
            <person name="Andersen M.R."/>
        </authorList>
    </citation>
    <scope>NUCLEOTIDE SEQUENCE [LARGE SCALE GENOMIC DNA]</scope>
    <source>
        <strain evidence="1 2">CBS 151.66</strain>
    </source>
</reference>
<protein>
    <submittedName>
        <fullName evidence="1">Uncharacterized protein</fullName>
    </submittedName>
</protein>
<proteinExistence type="predicted"/>
<organism evidence="1 2">
    <name type="scientific">Aspergillus leporis</name>
    <dbReference type="NCBI Taxonomy" id="41062"/>
    <lineage>
        <taxon>Eukaryota</taxon>
        <taxon>Fungi</taxon>
        <taxon>Dikarya</taxon>
        <taxon>Ascomycota</taxon>
        <taxon>Pezizomycotina</taxon>
        <taxon>Eurotiomycetes</taxon>
        <taxon>Eurotiomycetidae</taxon>
        <taxon>Eurotiales</taxon>
        <taxon>Aspergillaceae</taxon>
        <taxon>Aspergillus</taxon>
        <taxon>Aspergillus subgen. Circumdati</taxon>
    </lineage>
</organism>
<sequence length="177" mass="18949">MTAGDGYLSVVHVASGLSSCGNWGPADENTTRSAHPVSLIASLPDALMLYGMAVLDPATKSGPRAKGNSSNPRLLLADSTWVIIYSVDTHAPNKSASIWYANPKLLAPTANFTFPTGLNGLQLPPVRMPNYTSLDDFPLEVDGAAYLSTSTDDYVVRVTPDEEETVVMHVVTLWVLE</sequence>